<reference evidence="2" key="1">
    <citation type="submission" date="2022-04" db="EMBL/GenBank/DDBJ databases">
        <title>Carnegiea gigantea Genome sequencing and assembly v2.</title>
        <authorList>
            <person name="Copetti D."/>
            <person name="Sanderson M.J."/>
            <person name="Burquez A."/>
            <person name="Wojciechowski M.F."/>
        </authorList>
    </citation>
    <scope>NUCLEOTIDE SEQUENCE</scope>
    <source>
        <strain evidence="2">SGP5-SGP5p</strain>
        <tissue evidence="2">Aerial part</tissue>
    </source>
</reference>
<evidence type="ECO:0000313" key="2">
    <source>
        <dbReference type="EMBL" id="KAJ8435087.1"/>
    </source>
</evidence>
<dbReference type="EMBL" id="JAKOGI010000435">
    <property type="protein sequence ID" value="KAJ8435087.1"/>
    <property type="molecule type" value="Genomic_DNA"/>
</dbReference>
<protein>
    <submittedName>
        <fullName evidence="2">Uncharacterized protein</fullName>
    </submittedName>
</protein>
<keyword evidence="3" id="KW-1185">Reference proteome</keyword>
<dbReference type="Proteomes" id="UP001153076">
    <property type="component" value="Unassembled WGS sequence"/>
</dbReference>
<organism evidence="2 3">
    <name type="scientific">Carnegiea gigantea</name>
    <dbReference type="NCBI Taxonomy" id="171969"/>
    <lineage>
        <taxon>Eukaryota</taxon>
        <taxon>Viridiplantae</taxon>
        <taxon>Streptophyta</taxon>
        <taxon>Embryophyta</taxon>
        <taxon>Tracheophyta</taxon>
        <taxon>Spermatophyta</taxon>
        <taxon>Magnoliopsida</taxon>
        <taxon>eudicotyledons</taxon>
        <taxon>Gunneridae</taxon>
        <taxon>Pentapetalae</taxon>
        <taxon>Caryophyllales</taxon>
        <taxon>Cactineae</taxon>
        <taxon>Cactaceae</taxon>
        <taxon>Cactoideae</taxon>
        <taxon>Echinocereeae</taxon>
        <taxon>Carnegiea</taxon>
    </lineage>
</organism>
<feature type="compositionally biased region" description="Low complexity" evidence="1">
    <location>
        <begin position="70"/>
        <end position="83"/>
    </location>
</feature>
<dbReference type="AlphaFoldDB" id="A0A9Q1QAL7"/>
<gene>
    <name evidence="2" type="ORF">Cgig2_033627</name>
</gene>
<feature type="region of interest" description="Disordered" evidence="1">
    <location>
        <begin position="221"/>
        <end position="245"/>
    </location>
</feature>
<name>A0A9Q1QAL7_9CARY</name>
<feature type="compositionally biased region" description="Basic and acidic residues" evidence="1">
    <location>
        <begin position="56"/>
        <end position="66"/>
    </location>
</feature>
<feature type="region of interest" description="Disordered" evidence="1">
    <location>
        <begin position="47"/>
        <end position="83"/>
    </location>
</feature>
<feature type="region of interest" description="Disordered" evidence="1">
    <location>
        <begin position="1"/>
        <end position="20"/>
    </location>
</feature>
<comment type="caution">
    <text evidence="2">The sequence shown here is derived from an EMBL/GenBank/DDBJ whole genome shotgun (WGS) entry which is preliminary data.</text>
</comment>
<evidence type="ECO:0000313" key="3">
    <source>
        <dbReference type="Proteomes" id="UP001153076"/>
    </source>
</evidence>
<proteinExistence type="predicted"/>
<accession>A0A9Q1QAL7</accession>
<sequence>MPRSNCPPGNLGPMSSRPYRGKIHNLLTAPLGSNSSALAAISTPAAASASTFGEAGKLERKEKEEYVSPTSATATSSSLTLGGSEVPEAAKSYNLARSRTNSNLAAESAARKLVDRAQVPVEFPPQEAKPPTIWAQSARVQVQTYQNLHNHRVERKLYAIVEDHLIDRNTLLGRFIYRGVYLKDYKTISYGQKIPFLQGRSFQGRVLPFLLSTDLPGALSAPRGEELADVPSEEELVNGPSEEELDDALSEDELMDIPAEEELELVDWTSAPDL</sequence>
<evidence type="ECO:0000256" key="1">
    <source>
        <dbReference type="SAM" id="MobiDB-lite"/>
    </source>
</evidence>
<feature type="compositionally biased region" description="Acidic residues" evidence="1">
    <location>
        <begin position="227"/>
        <end position="245"/>
    </location>
</feature>